<sequence>MSAIYSSWPAQQAAYTVFSGLGFIVAYIPLYWHLEAWNVGSVLWIFWSGTGCLIQFINAIVWRNNVVNGAPVWCDIGGGYDTVFHGLTLRHMDNLVTRFIHVQPIGIVVASALINYRLYRIAQMSKVFTTRADRRHAGIIDLVIGLGVPAIFMGLYWFVQGHRFDIVEGIGCLPTTPNTTVLLYTFAIWPLIILMISGSFGGEYKPTLSLPSFSLQPRLHPVITIRSFLMHRRDTEFLGSQTTSLTSYRYFRLMLFASLDVAFLLPLDAYFLYLGLQQPFYPWRGLEDLHFQFSFVGQFPVFAWRSSQISIYQIMLIPCTTIAASFTFFAFFGLAKESRVHYREAFDSFTKIFVRSGRRSTDEYSDSIEVKRERKGRGISHLSMPSFVQRVRANRSRQNSTSSTLSTIITLEGHYDEVDSSGDSIYNEKSLPPLPAEDGQHAPAYPPGLSPIPASHPRESRQYSYHSMTSPNYFPPEHTFDGPKSVCLTSIGSMV</sequence>
<accession>A0ACC1SKB8</accession>
<organism evidence="1 2">
    <name type="scientific">Phlebia brevispora</name>
    <dbReference type="NCBI Taxonomy" id="194682"/>
    <lineage>
        <taxon>Eukaryota</taxon>
        <taxon>Fungi</taxon>
        <taxon>Dikarya</taxon>
        <taxon>Basidiomycota</taxon>
        <taxon>Agaricomycotina</taxon>
        <taxon>Agaricomycetes</taxon>
        <taxon>Polyporales</taxon>
        <taxon>Meruliaceae</taxon>
        <taxon>Phlebia</taxon>
    </lineage>
</organism>
<name>A0ACC1SKB8_9APHY</name>
<reference evidence="1" key="1">
    <citation type="submission" date="2022-07" db="EMBL/GenBank/DDBJ databases">
        <title>Genome Sequence of Phlebia brevispora.</title>
        <authorList>
            <person name="Buettner E."/>
        </authorList>
    </citation>
    <scope>NUCLEOTIDE SEQUENCE</scope>
    <source>
        <strain evidence="1">MPL23</strain>
    </source>
</reference>
<keyword evidence="2" id="KW-1185">Reference proteome</keyword>
<evidence type="ECO:0000313" key="1">
    <source>
        <dbReference type="EMBL" id="KAJ3541588.1"/>
    </source>
</evidence>
<protein>
    <submittedName>
        <fullName evidence="1">Uncharacterized protein</fullName>
    </submittedName>
</protein>
<proteinExistence type="predicted"/>
<gene>
    <name evidence="1" type="ORF">NM688_g6064</name>
</gene>
<dbReference type="Proteomes" id="UP001148662">
    <property type="component" value="Unassembled WGS sequence"/>
</dbReference>
<evidence type="ECO:0000313" key="2">
    <source>
        <dbReference type="Proteomes" id="UP001148662"/>
    </source>
</evidence>
<dbReference type="EMBL" id="JANHOG010001196">
    <property type="protein sequence ID" value="KAJ3541588.1"/>
    <property type="molecule type" value="Genomic_DNA"/>
</dbReference>
<comment type="caution">
    <text evidence="1">The sequence shown here is derived from an EMBL/GenBank/DDBJ whole genome shotgun (WGS) entry which is preliminary data.</text>
</comment>